<feature type="region of interest" description="Disordered" evidence="1">
    <location>
        <begin position="1"/>
        <end position="101"/>
    </location>
</feature>
<comment type="caution">
    <text evidence="3">The sequence shown here is derived from an EMBL/GenBank/DDBJ whole genome shotgun (WGS) entry which is preliminary data.</text>
</comment>
<name>A0A8X6X6I9_9ARAC</name>
<dbReference type="PANTHER" id="PTHR11439:SF491">
    <property type="entry name" value="INTEGRASE CATALYTIC DOMAIN-CONTAINING PROTEIN"/>
    <property type="match status" value="1"/>
</dbReference>
<dbReference type="Proteomes" id="UP000886998">
    <property type="component" value="Unassembled WGS sequence"/>
</dbReference>
<dbReference type="InterPro" id="IPR013103">
    <property type="entry name" value="RVT_2"/>
</dbReference>
<evidence type="ECO:0000313" key="4">
    <source>
        <dbReference type="Proteomes" id="UP000886998"/>
    </source>
</evidence>
<dbReference type="OrthoDB" id="8056975at2759"/>
<feature type="compositionally biased region" description="Acidic residues" evidence="1">
    <location>
        <begin position="73"/>
        <end position="86"/>
    </location>
</feature>
<organism evidence="3 4">
    <name type="scientific">Trichonephila inaurata madagascariensis</name>
    <dbReference type="NCBI Taxonomy" id="2747483"/>
    <lineage>
        <taxon>Eukaryota</taxon>
        <taxon>Metazoa</taxon>
        <taxon>Ecdysozoa</taxon>
        <taxon>Arthropoda</taxon>
        <taxon>Chelicerata</taxon>
        <taxon>Arachnida</taxon>
        <taxon>Araneae</taxon>
        <taxon>Araneomorphae</taxon>
        <taxon>Entelegynae</taxon>
        <taxon>Araneoidea</taxon>
        <taxon>Nephilidae</taxon>
        <taxon>Trichonephila</taxon>
        <taxon>Trichonephila inaurata</taxon>
    </lineage>
</organism>
<sequence>MLCSCSSSEEKENEQEGHPRRCNLSRKSTGKCDDHTESKLEDRIREDTNLGKYEEQLIKIEENPTERTQSQEDLSDSEIDREEDAEPTSYIQPRNPSETDPCLYIRERKGRKLLIVLYVDDGLIAATDQQNSEMFIKELKTKFKTSVGEVSCFLGLKLSNIKATITISQKGYARKILKCFGFEECKPVVTPILKDCRLQKPETKNSDFPYREAAGALMYLMVGTRLDIAYSVGFFSRSLENPSSENVVRVKRVFRYIAGTVGYGITYHATVTKGVLHCFSDSDFGGCTKTSRSTSGYVMIYAGGDISRRSQRQAIVATSTTESEVIASSEAAKEIIWLCRLIRCIVN</sequence>
<dbReference type="CDD" id="cd09272">
    <property type="entry name" value="RNase_HI_RT_Ty1"/>
    <property type="match status" value="1"/>
</dbReference>
<dbReference type="AlphaFoldDB" id="A0A8X6X6I9"/>
<feature type="domain" description="Reverse transcriptase Ty1/copia-type" evidence="2">
    <location>
        <begin position="95"/>
        <end position="194"/>
    </location>
</feature>
<accession>A0A8X6X6I9</accession>
<protein>
    <submittedName>
        <fullName evidence="3">Copia protein</fullName>
    </submittedName>
</protein>
<evidence type="ECO:0000259" key="2">
    <source>
        <dbReference type="Pfam" id="PF07727"/>
    </source>
</evidence>
<feature type="compositionally biased region" description="Polar residues" evidence="1">
    <location>
        <begin position="89"/>
        <end position="98"/>
    </location>
</feature>
<evidence type="ECO:0000313" key="3">
    <source>
        <dbReference type="EMBL" id="GFY46934.1"/>
    </source>
</evidence>
<evidence type="ECO:0000256" key="1">
    <source>
        <dbReference type="SAM" id="MobiDB-lite"/>
    </source>
</evidence>
<dbReference type="PANTHER" id="PTHR11439">
    <property type="entry name" value="GAG-POL-RELATED RETROTRANSPOSON"/>
    <property type="match status" value="1"/>
</dbReference>
<dbReference type="EMBL" id="BMAV01005678">
    <property type="protein sequence ID" value="GFY46934.1"/>
    <property type="molecule type" value="Genomic_DNA"/>
</dbReference>
<feature type="compositionally biased region" description="Basic and acidic residues" evidence="1">
    <location>
        <begin position="30"/>
        <end position="65"/>
    </location>
</feature>
<gene>
    <name evidence="3" type="primary">GIP</name>
    <name evidence="3" type="ORF">TNIN_52841</name>
</gene>
<keyword evidence="4" id="KW-1185">Reference proteome</keyword>
<dbReference type="Pfam" id="PF07727">
    <property type="entry name" value="RVT_2"/>
    <property type="match status" value="1"/>
</dbReference>
<proteinExistence type="predicted"/>
<reference evidence="3" key="1">
    <citation type="submission" date="2020-08" db="EMBL/GenBank/DDBJ databases">
        <title>Multicomponent nature underlies the extraordinary mechanical properties of spider dragline silk.</title>
        <authorList>
            <person name="Kono N."/>
            <person name="Nakamura H."/>
            <person name="Mori M."/>
            <person name="Yoshida Y."/>
            <person name="Ohtoshi R."/>
            <person name="Malay A.D."/>
            <person name="Moran D.A.P."/>
            <person name="Tomita M."/>
            <person name="Numata K."/>
            <person name="Arakawa K."/>
        </authorList>
    </citation>
    <scope>NUCLEOTIDE SEQUENCE</scope>
</reference>
<feature type="compositionally biased region" description="Basic and acidic residues" evidence="1">
    <location>
        <begin position="8"/>
        <end position="19"/>
    </location>
</feature>